<comment type="similarity">
    <text evidence="4">Belongs to the protein kinase superfamily.</text>
</comment>
<proteinExistence type="inferred from homology"/>
<dbReference type="GO" id="GO:0035556">
    <property type="term" value="P:intracellular signal transduction"/>
    <property type="evidence" value="ECO:0007669"/>
    <property type="project" value="TreeGrafter"/>
</dbReference>
<comment type="caution">
    <text evidence="6">The sequence shown here is derived from an EMBL/GenBank/DDBJ whole genome shotgun (WGS) entry which is preliminary data.</text>
</comment>
<dbReference type="OrthoDB" id="541276at2759"/>
<name>A0A1J4JQ13_9EUKA</name>
<dbReference type="FunFam" id="1.10.510.10:FF:000956">
    <property type="entry name" value="CAMK family protein kinase"/>
    <property type="match status" value="1"/>
</dbReference>
<keyword evidence="6" id="KW-0808">Transferase</keyword>
<organism evidence="6 7">
    <name type="scientific">Tritrichomonas foetus</name>
    <dbReference type="NCBI Taxonomy" id="1144522"/>
    <lineage>
        <taxon>Eukaryota</taxon>
        <taxon>Metamonada</taxon>
        <taxon>Parabasalia</taxon>
        <taxon>Tritrichomonadida</taxon>
        <taxon>Tritrichomonadidae</taxon>
        <taxon>Tritrichomonas</taxon>
    </lineage>
</organism>
<evidence type="ECO:0000313" key="6">
    <source>
        <dbReference type="EMBL" id="OHT01139.1"/>
    </source>
</evidence>
<accession>A0A1J4JQ13</accession>
<sequence>MNDCTDDSSIFRIIVAETYQITIPKTIHQYHFIKEIGHGSTSVVFYAENIYNKALKYAVKIVPRKLLVDNDLLCRFEQEVRVQQSLNHPNIVSIHDIVFELDLIYLIMDFCEHGDLYTYLVENGKIHEDCAKFIFYEIAKGIEYLHARNLSHRDLKPENILLDSDMVPMISDFGLCHVAHDNQRLTTPCGSPYYVSPEIIMCIPYDGKLRDIWSLGVILFTINTNTLPWSEISYTKLFKQIVNCDIQIPFSMSYELSDLICHMMKNNPSERPSIQEVMKHKWFSSITTRKKPSNENERYKISSRNVTSSKIIVDSIRMPLSKPIILKPTHISTPVLPKKHVDPFHVLVRRVPAMSGKKKYTSILG</sequence>
<dbReference type="AlphaFoldDB" id="A0A1J4JQ13"/>
<dbReference type="RefSeq" id="XP_068354275.1">
    <property type="nucleotide sequence ID" value="XM_068490284.1"/>
</dbReference>
<feature type="domain" description="Protein kinase" evidence="5">
    <location>
        <begin position="30"/>
        <end position="283"/>
    </location>
</feature>
<evidence type="ECO:0000313" key="7">
    <source>
        <dbReference type="Proteomes" id="UP000179807"/>
    </source>
</evidence>
<evidence type="ECO:0000256" key="3">
    <source>
        <dbReference type="PROSITE-ProRule" id="PRU10141"/>
    </source>
</evidence>
<dbReference type="PROSITE" id="PS00108">
    <property type="entry name" value="PROTEIN_KINASE_ST"/>
    <property type="match status" value="1"/>
</dbReference>
<keyword evidence="1 3" id="KW-0547">Nucleotide-binding</keyword>
<dbReference type="PROSITE" id="PS50011">
    <property type="entry name" value="PROTEIN_KINASE_DOM"/>
    <property type="match status" value="1"/>
</dbReference>
<dbReference type="GO" id="GO:0004674">
    <property type="term" value="F:protein serine/threonine kinase activity"/>
    <property type="evidence" value="ECO:0007669"/>
    <property type="project" value="UniProtKB-KW"/>
</dbReference>
<feature type="binding site" evidence="3">
    <location>
        <position position="65"/>
    </location>
    <ligand>
        <name>ATP</name>
        <dbReference type="ChEBI" id="CHEBI:30616"/>
    </ligand>
</feature>
<dbReference type="InterPro" id="IPR017441">
    <property type="entry name" value="Protein_kinase_ATP_BS"/>
</dbReference>
<keyword evidence="7" id="KW-1185">Reference proteome</keyword>
<dbReference type="InterPro" id="IPR011009">
    <property type="entry name" value="Kinase-like_dom_sf"/>
</dbReference>
<dbReference type="SMART" id="SM00220">
    <property type="entry name" value="S_TKc"/>
    <property type="match status" value="1"/>
</dbReference>
<dbReference type="SUPFAM" id="SSF56112">
    <property type="entry name" value="Protein kinase-like (PK-like)"/>
    <property type="match status" value="1"/>
</dbReference>
<dbReference type="PANTHER" id="PTHR24346:SF30">
    <property type="entry name" value="MATERNAL EMBRYONIC LEUCINE ZIPPER KINASE"/>
    <property type="match status" value="1"/>
</dbReference>
<evidence type="ECO:0000256" key="2">
    <source>
        <dbReference type="ARBA" id="ARBA00022840"/>
    </source>
</evidence>
<dbReference type="VEuPathDB" id="TrichDB:TRFO_01738"/>
<protein>
    <submittedName>
        <fullName evidence="6">CAMK family protein kinase</fullName>
    </submittedName>
</protein>
<dbReference type="PANTHER" id="PTHR24346">
    <property type="entry name" value="MAP/MICROTUBULE AFFINITY-REGULATING KINASE"/>
    <property type="match status" value="1"/>
</dbReference>
<keyword evidence="6" id="KW-0418">Kinase</keyword>
<dbReference type="InterPro" id="IPR000719">
    <property type="entry name" value="Prot_kinase_dom"/>
</dbReference>
<dbReference type="Pfam" id="PF00069">
    <property type="entry name" value="Pkinase"/>
    <property type="match status" value="1"/>
</dbReference>
<dbReference type="InterPro" id="IPR008271">
    <property type="entry name" value="Ser/Thr_kinase_AS"/>
</dbReference>
<dbReference type="GO" id="GO:0005737">
    <property type="term" value="C:cytoplasm"/>
    <property type="evidence" value="ECO:0007669"/>
    <property type="project" value="TreeGrafter"/>
</dbReference>
<dbReference type="Proteomes" id="UP000179807">
    <property type="component" value="Unassembled WGS sequence"/>
</dbReference>
<dbReference type="GO" id="GO:0005524">
    <property type="term" value="F:ATP binding"/>
    <property type="evidence" value="ECO:0007669"/>
    <property type="project" value="UniProtKB-UniRule"/>
</dbReference>
<dbReference type="Gene3D" id="1.10.510.10">
    <property type="entry name" value="Transferase(Phosphotransferase) domain 1"/>
    <property type="match status" value="1"/>
</dbReference>
<keyword evidence="2 3" id="KW-0067">ATP-binding</keyword>
<reference evidence="6" key="1">
    <citation type="submission" date="2016-10" db="EMBL/GenBank/DDBJ databases">
        <authorList>
            <person name="Benchimol M."/>
            <person name="Almeida L.G."/>
            <person name="Vasconcelos A.T."/>
            <person name="Perreira-Neves A."/>
            <person name="Rosa I.A."/>
            <person name="Tasca T."/>
            <person name="Bogo M.R."/>
            <person name="de Souza W."/>
        </authorList>
    </citation>
    <scope>NUCLEOTIDE SEQUENCE [LARGE SCALE GENOMIC DNA]</scope>
    <source>
        <strain evidence="6">K</strain>
    </source>
</reference>
<dbReference type="PROSITE" id="PS00107">
    <property type="entry name" value="PROTEIN_KINASE_ATP"/>
    <property type="match status" value="1"/>
</dbReference>
<evidence type="ECO:0000259" key="5">
    <source>
        <dbReference type="PROSITE" id="PS50011"/>
    </source>
</evidence>
<dbReference type="EMBL" id="MLAK01000926">
    <property type="protein sequence ID" value="OHT01139.1"/>
    <property type="molecule type" value="Genomic_DNA"/>
</dbReference>
<evidence type="ECO:0000256" key="4">
    <source>
        <dbReference type="RuleBase" id="RU000304"/>
    </source>
</evidence>
<gene>
    <name evidence="6" type="ORF">TRFO_01738</name>
</gene>
<dbReference type="GeneID" id="94824988"/>
<keyword evidence="4" id="KW-0723">Serine/threonine-protein kinase</keyword>
<evidence type="ECO:0000256" key="1">
    <source>
        <dbReference type="ARBA" id="ARBA00022741"/>
    </source>
</evidence>